<evidence type="ECO:0000313" key="8">
    <source>
        <dbReference type="Proteomes" id="UP000078486"/>
    </source>
</evidence>
<keyword evidence="3 6" id="KW-0812">Transmembrane</keyword>
<protein>
    <recommendedName>
        <fullName evidence="9">TraD/TraG TraM recognition site domain-containing protein</fullName>
    </recommendedName>
</protein>
<dbReference type="Gene3D" id="3.40.50.300">
    <property type="entry name" value="P-loop containing nucleotide triphosphate hydrolases"/>
    <property type="match status" value="1"/>
</dbReference>
<dbReference type="InterPro" id="IPR051539">
    <property type="entry name" value="T4SS-coupling_protein"/>
</dbReference>
<evidence type="ECO:0000256" key="3">
    <source>
        <dbReference type="ARBA" id="ARBA00022692"/>
    </source>
</evidence>
<dbReference type="InterPro" id="IPR027417">
    <property type="entry name" value="P-loop_NTPase"/>
</dbReference>
<evidence type="ECO:0000256" key="1">
    <source>
        <dbReference type="ARBA" id="ARBA00004651"/>
    </source>
</evidence>
<dbReference type="RefSeq" id="WP_068773275.1">
    <property type="nucleotide sequence ID" value="NZ_KV441849.1"/>
</dbReference>
<name>A0A178IPU1_9BACT</name>
<evidence type="ECO:0000256" key="2">
    <source>
        <dbReference type="ARBA" id="ARBA00022475"/>
    </source>
</evidence>
<keyword evidence="2" id="KW-1003">Cell membrane</keyword>
<dbReference type="PANTHER" id="PTHR37937">
    <property type="entry name" value="CONJUGATIVE TRANSFER: DNA TRANSPORT"/>
    <property type="match status" value="1"/>
</dbReference>
<sequence length="509" mass="57659">MNTDRAQYLCVCALAFGGSVTALVFGMPWVAGIAAVVGFLQLCNVIGPQVDMPDEGGRHVLKMLGMTWTLDEFLTHWCIVQRSGHGKTAGVIRTMFSQLMVTIPNFGCIAIDEKANFHLVLGKICKAFKRPEKLIVLRPRRPGRDLDIPITHMMNFIGDRTIPWDTYAQLVIDTAVACGQKTNNAFFKNQGRKTISNLFQTLDAIGITPTLADAYDFIADDRTYNEALERLQLKASESERCAELLSFWASFDKKAPEEKSGIKSTTELYLAPYATDELRDVFSSDTPNVTLDCVDKGFILCPSIPQAYLSQRRYITAWFKLAGYYHLLRRFDDYSEEEHAKLTPVILLADEGQNSLLCSEEGLADHNTLDKIREARGTLILAMQSYSSALPPLDGKKEIAEVVFTNLNNHVIGAIRDETGREMAANVFGKEWQRDKSWSFGAMNNTTSVRQELRHIFHTGIFTRLPKFRAIIFHVEGRWTQGYLYPRTDDGRKISPRFRYMFWKRIFGV</sequence>
<dbReference type="Proteomes" id="UP000078486">
    <property type="component" value="Unassembled WGS sequence"/>
</dbReference>
<evidence type="ECO:0000256" key="6">
    <source>
        <dbReference type="SAM" id="Phobius"/>
    </source>
</evidence>
<proteinExistence type="predicted"/>
<accession>A0A178IPU1</accession>
<dbReference type="STRING" id="1184151.AW736_26380"/>
<dbReference type="PANTHER" id="PTHR37937:SF1">
    <property type="entry name" value="CONJUGATIVE TRANSFER: DNA TRANSPORT"/>
    <property type="match status" value="1"/>
</dbReference>
<reference evidence="7 8" key="1">
    <citation type="submission" date="2016-01" db="EMBL/GenBank/DDBJ databases">
        <title>High potential of lignocellulose degradation of a new Verrucomicrobia species.</title>
        <authorList>
            <person name="Wang Y."/>
            <person name="Shi Y."/>
            <person name="Qiu Z."/>
            <person name="Liu S."/>
            <person name="Yang H."/>
        </authorList>
    </citation>
    <scope>NUCLEOTIDE SEQUENCE [LARGE SCALE GENOMIC DNA]</scope>
    <source>
        <strain evidence="7 8">TSB47</strain>
    </source>
</reference>
<dbReference type="EMBL" id="LRRQ01000003">
    <property type="protein sequence ID" value="OAM91910.1"/>
    <property type="molecule type" value="Genomic_DNA"/>
</dbReference>
<gene>
    <name evidence="7" type="ORF">AW736_26380</name>
</gene>
<feature type="transmembrane region" description="Helical" evidence="6">
    <location>
        <begin position="12"/>
        <end position="40"/>
    </location>
</feature>
<evidence type="ECO:0000256" key="4">
    <source>
        <dbReference type="ARBA" id="ARBA00022989"/>
    </source>
</evidence>
<comment type="caution">
    <text evidence="7">The sequence shown here is derived from an EMBL/GenBank/DDBJ whole genome shotgun (WGS) entry which is preliminary data.</text>
</comment>
<keyword evidence="4 6" id="KW-1133">Transmembrane helix</keyword>
<dbReference type="GO" id="GO:0005886">
    <property type="term" value="C:plasma membrane"/>
    <property type="evidence" value="ECO:0007669"/>
    <property type="project" value="UniProtKB-SubCell"/>
</dbReference>
<evidence type="ECO:0000256" key="5">
    <source>
        <dbReference type="ARBA" id="ARBA00023136"/>
    </source>
</evidence>
<comment type="subcellular location">
    <subcellularLocation>
        <location evidence="1">Cell membrane</location>
        <topology evidence="1">Multi-pass membrane protein</topology>
    </subcellularLocation>
</comment>
<evidence type="ECO:0000313" key="7">
    <source>
        <dbReference type="EMBL" id="OAM91910.1"/>
    </source>
</evidence>
<keyword evidence="8" id="KW-1185">Reference proteome</keyword>
<dbReference type="SUPFAM" id="SSF52540">
    <property type="entry name" value="P-loop containing nucleoside triphosphate hydrolases"/>
    <property type="match status" value="1"/>
</dbReference>
<organism evidence="7 8">
    <name type="scientific">Termitidicoccus mucosus</name>
    <dbReference type="NCBI Taxonomy" id="1184151"/>
    <lineage>
        <taxon>Bacteria</taxon>
        <taxon>Pseudomonadati</taxon>
        <taxon>Verrucomicrobiota</taxon>
        <taxon>Opitutia</taxon>
        <taxon>Opitutales</taxon>
        <taxon>Opitutaceae</taxon>
        <taxon>Termitidicoccus</taxon>
    </lineage>
</organism>
<keyword evidence="5 6" id="KW-0472">Membrane</keyword>
<evidence type="ECO:0008006" key="9">
    <source>
        <dbReference type="Google" id="ProtNLM"/>
    </source>
</evidence>
<dbReference type="AlphaFoldDB" id="A0A178IPU1"/>